<gene>
    <name evidence="3" type="ORF">SporoS204_02200</name>
</gene>
<protein>
    <recommendedName>
        <fullName evidence="5">SPOR domain-containing protein</fullName>
    </recommendedName>
</protein>
<evidence type="ECO:0000313" key="3">
    <source>
        <dbReference type="EMBL" id="ARF13093.1"/>
    </source>
</evidence>
<keyword evidence="2" id="KW-0812">Transmembrane</keyword>
<dbReference type="Proteomes" id="UP000192486">
    <property type="component" value="Chromosome"/>
</dbReference>
<reference evidence="3 4" key="1">
    <citation type="submission" date="2016-04" db="EMBL/GenBank/DDBJ databases">
        <title>Comparative Genomics and Epigenetics of Sporosarcina ureae.</title>
        <authorList>
            <person name="Oliver A.S."/>
            <person name="Cooper K.K."/>
        </authorList>
    </citation>
    <scope>NUCLEOTIDE SEQUENCE [LARGE SCALE GENOMIC DNA]</scope>
    <source>
        <strain evidence="3 4">S204</strain>
    </source>
</reference>
<name>A0ABM6JSH4_SPOUR</name>
<organism evidence="3 4">
    <name type="scientific">Sporosarcina ureae</name>
    <dbReference type="NCBI Taxonomy" id="1571"/>
    <lineage>
        <taxon>Bacteria</taxon>
        <taxon>Bacillati</taxon>
        <taxon>Bacillota</taxon>
        <taxon>Bacilli</taxon>
        <taxon>Bacillales</taxon>
        <taxon>Caryophanaceae</taxon>
        <taxon>Sporosarcina</taxon>
    </lineage>
</organism>
<keyword evidence="2" id="KW-1133">Transmembrane helix</keyword>
<feature type="transmembrane region" description="Helical" evidence="2">
    <location>
        <begin position="12"/>
        <end position="34"/>
    </location>
</feature>
<accession>A0ABM6JSH4</accession>
<evidence type="ECO:0000256" key="2">
    <source>
        <dbReference type="SAM" id="Phobius"/>
    </source>
</evidence>
<keyword evidence="4" id="KW-1185">Reference proteome</keyword>
<evidence type="ECO:0008006" key="5">
    <source>
        <dbReference type="Google" id="ProtNLM"/>
    </source>
</evidence>
<proteinExistence type="predicted"/>
<dbReference type="EMBL" id="CP015108">
    <property type="protein sequence ID" value="ARF13093.1"/>
    <property type="molecule type" value="Genomic_DNA"/>
</dbReference>
<evidence type="ECO:0000256" key="1">
    <source>
        <dbReference type="SAM" id="MobiDB-lite"/>
    </source>
</evidence>
<keyword evidence="2" id="KW-0472">Membrane</keyword>
<sequence>MNFRRTYSKNIVIRALVQGVAIGLVAVLVIGLTISTTGGKEDKASETVATTGPKTEEKGGGVEGGDTMFVKQHGVFSSQEAATDFVAENPSLASTAVVSAGGQFYVWGAVWLKESDVLLKEGEDAFKKRITVVPGACKSADAGEVKKALLAEDLSKIELSKDGKNAKKGGDFAKKVTAITAFTKDSSIARLHLLAHYSDQDPCFKIKF</sequence>
<feature type="region of interest" description="Disordered" evidence="1">
    <location>
        <begin position="38"/>
        <end position="63"/>
    </location>
</feature>
<evidence type="ECO:0000313" key="4">
    <source>
        <dbReference type="Proteomes" id="UP000192486"/>
    </source>
</evidence>
<dbReference type="RefSeq" id="WP_029053686.1">
    <property type="nucleotide sequence ID" value="NZ_CP015108.1"/>
</dbReference>